<dbReference type="PANTHER" id="PTHR13344:SF0">
    <property type="entry name" value="NADH DEHYDROGENASE [UBIQUINONE] 1 ALPHA SUBCOMPLEX SUBUNIT 8"/>
    <property type="match status" value="1"/>
</dbReference>
<keyword evidence="9" id="KW-0472">Membrane</keyword>
<feature type="compositionally biased region" description="Pro residues" evidence="10">
    <location>
        <begin position="142"/>
        <end position="155"/>
    </location>
</feature>
<comment type="function">
    <text evidence="1 9">Accessory subunit of the mitochondrial membrane respiratory chain NADH dehydrogenase (Complex I), that is believed not to be involved in catalysis. Complex I functions in the transfer of electrons from NADH to the respiratory chain. The immediate electron acceptor for the enzyme is believed to be ubiquinone.</text>
</comment>
<organism evidence="11">
    <name type="scientific">Hemiscolopendra marginata</name>
    <dbReference type="NCBI Taxonomy" id="943146"/>
    <lineage>
        <taxon>Eukaryota</taxon>
        <taxon>Metazoa</taxon>
        <taxon>Ecdysozoa</taxon>
        <taxon>Arthropoda</taxon>
        <taxon>Myriapoda</taxon>
        <taxon>Chilopoda</taxon>
        <taxon>Pleurostigmophora</taxon>
        <taxon>Scolopendromorpha</taxon>
        <taxon>Scolopendridae</taxon>
        <taxon>Hemiscolopendra</taxon>
    </lineage>
</organism>
<evidence type="ECO:0000256" key="7">
    <source>
        <dbReference type="ARBA" id="ARBA00023128"/>
    </source>
</evidence>
<keyword evidence="7 9" id="KW-0496">Mitochondrion</keyword>
<protein>
    <recommendedName>
        <fullName evidence="9">NADH dehydrogenase [ubiquinone] 1 alpha subcomplex subunit 8</fullName>
    </recommendedName>
</protein>
<evidence type="ECO:0000256" key="2">
    <source>
        <dbReference type="ARBA" id="ARBA00010705"/>
    </source>
</evidence>
<dbReference type="InterPro" id="IPR016680">
    <property type="entry name" value="NDUFA8"/>
</dbReference>
<keyword evidence="5" id="KW-0677">Repeat</keyword>
<evidence type="ECO:0000256" key="5">
    <source>
        <dbReference type="ARBA" id="ARBA00022737"/>
    </source>
</evidence>
<comment type="similarity">
    <text evidence="2 9">Belongs to the complex I NDUFA8 subunit family.</text>
</comment>
<evidence type="ECO:0000256" key="4">
    <source>
        <dbReference type="ARBA" id="ARBA00022660"/>
    </source>
</evidence>
<evidence type="ECO:0000256" key="9">
    <source>
        <dbReference type="PIRNR" id="PIRNR017016"/>
    </source>
</evidence>
<dbReference type="AlphaFoldDB" id="A0A646QEG6"/>
<dbReference type="GO" id="GO:0005743">
    <property type="term" value="C:mitochondrial inner membrane"/>
    <property type="evidence" value="ECO:0007669"/>
    <property type="project" value="UniProtKB-SubCell"/>
</dbReference>
<comment type="subcellular location">
    <subcellularLocation>
        <location evidence="9">Mitochondrion inner membrane</location>
    </subcellularLocation>
</comment>
<proteinExistence type="inferred from homology"/>
<feature type="region of interest" description="Disordered" evidence="10">
    <location>
        <begin position="130"/>
        <end position="174"/>
    </location>
</feature>
<dbReference type="PROSITE" id="PS51808">
    <property type="entry name" value="CHCH"/>
    <property type="match status" value="1"/>
</dbReference>
<evidence type="ECO:0000256" key="6">
    <source>
        <dbReference type="ARBA" id="ARBA00022982"/>
    </source>
</evidence>
<evidence type="ECO:0000256" key="10">
    <source>
        <dbReference type="SAM" id="MobiDB-lite"/>
    </source>
</evidence>
<evidence type="ECO:0000313" key="11">
    <source>
        <dbReference type="EMBL" id="MUP40651.1"/>
    </source>
</evidence>
<keyword evidence="6 9" id="KW-0249">Electron transport</keyword>
<keyword evidence="4 9" id="KW-0679">Respiratory chain</keyword>
<evidence type="ECO:0000256" key="1">
    <source>
        <dbReference type="ARBA" id="ARBA00003195"/>
    </source>
</evidence>
<dbReference type="EMBL" id="GHBY01000474">
    <property type="protein sequence ID" value="MUP40651.1"/>
    <property type="molecule type" value="Transcribed_RNA"/>
</dbReference>
<reference evidence="11" key="1">
    <citation type="submission" date="2018-11" db="EMBL/GenBank/DDBJ databases">
        <title>Venom-gland transcriptomics and venom proteomics of the Florida green centipede (Hemiscolopendra marginata) reveal sex-based variation in a centipede venom.</title>
        <authorList>
            <person name="Nystrom G.S."/>
            <person name="Ward M.J."/>
            <person name="Ellsworth S.A."/>
            <person name="Rokyta D.R."/>
        </authorList>
    </citation>
    <scope>NUCLEOTIDE SEQUENCE</scope>
    <source>
        <tissue evidence="11">Venom gland</tissue>
    </source>
</reference>
<keyword evidence="3 9" id="KW-0813">Transport</keyword>
<keyword evidence="9" id="KW-0999">Mitochondrion inner membrane</keyword>
<dbReference type="PANTHER" id="PTHR13344">
    <property type="entry name" value="NADH-UBIQUINONE OXIDOREDUCTASE"/>
    <property type="match status" value="1"/>
</dbReference>
<dbReference type="GO" id="GO:0006120">
    <property type="term" value="P:mitochondrial electron transport, NADH to ubiquinone"/>
    <property type="evidence" value="ECO:0007669"/>
    <property type="project" value="InterPro"/>
</dbReference>
<dbReference type="PIRSF" id="PIRSF017016">
    <property type="entry name" value="NDUA8"/>
    <property type="match status" value="1"/>
</dbReference>
<evidence type="ECO:0000256" key="8">
    <source>
        <dbReference type="ARBA" id="ARBA00023157"/>
    </source>
</evidence>
<accession>A0A646QEG6</accession>
<sequence>MPVYSDTYLPTEEELTVQEVTVSTPVLRAGALHVGKYCEEHNKEFMLCRKELNDPRKCIEEGKAVTSCALDFFRKMKEHCKEEMHKFADCLNYTSPTMEYKYCRKTQNIYDQCVLNALNLERQEIGYYSRPKIHESKRPKPPPEPPLEFPDPTPGLPADYPRSNPLYGTGRTYD</sequence>
<evidence type="ECO:0000256" key="3">
    <source>
        <dbReference type="ARBA" id="ARBA00022448"/>
    </source>
</evidence>
<name>A0A646QEG6_9MYRI</name>
<keyword evidence="8" id="KW-1015">Disulfide bond</keyword>